<keyword evidence="1" id="KW-0732">Signal</keyword>
<dbReference type="InterPro" id="IPR021782">
    <property type="entry name" value="DUF3347"/>
</dbReference>
<dbReference type="SUPFAM" id="SSF55008">
    <property type="entry name" value="HMA, heavy metal-associated domain"/>
    <property type="match status" value="1"/>
</dbReference>
<feature type="domain" description="DUF3347" evidence="2">
    <location>
        <begin position="143"/>
        <end position="234"/>
    </location>
</feature>
<dbReference type="RefSeq" id="WP_115049000.1">
    <property type="nucleotide sequence ID" value="NZ_CP068086.1"/>
</dbReference>
<evidence type="ECO:0000259" key="2">
    <source>
        <dbReference type="Pfam" id="PF11827"/>
    </source>
</evidence>
<dbReference type="InterPro" id="IPR036163">
    <property type="entry name" value="HMA_dom_sf"/>
</dbReference>
<dbReference type="Pfam" id="PF11827">
    <property type="entry name" value="DUF3347"/>
    <property type="match status" value="1"/>
</dbReference>
<proteinExistence type="predicted"/>
<feature type="chain" id="PRO_5024888976" description="DUF3347 domain-containing protein" evidence="1">
    <location>
        <begin position="22"/>
        <end position="278"/>
    </location>
</feature>
<reference evidence="3 4" key="1">
    <citation type="submission" date="2019-10" db="EMBL/GenBank/DDBJ databases">
        <authorList>
            <person name="Karimi E."/>
        </authorList>
    </citation>
    <scope>NUCLEOTIDE SEQUENCE [LARGE SCALE GENOMIC DNA]</scope>
    <source>
        <strain evidence="3 4">Sphingobacterium sp. 8BC</strain>
    </source>
</reference>
<feature type="signal peptide" evidence="1">
    <location>
        <begin position="1"/>
        <end position="21"/>
    </location>
</feature>
<accession>A0A654DMH9</accession>
<protein>
    <recommendedName>
        <fullName evidence="2">DUF3347 domain-containing protein</fullName>
    </recommendedName>
</protein>
<dbReference type="EMBL" id="CABWMV010000026">
    <property type="protein sequence ID" value="VXD06618.1"/>
    <property type="molecule type" value="Genomic_DNA"/>
</dbReference>
<dbReference type="GO" id="GO:0046872">
    <property type="term" value="F:metal ion binding"/>
    <property type="evidence" value="ECO:0007669"/>
    <property type="project" value="InterPro"/>
</dbReference>
<dbReference type="Proteomes" id="UP000432350">
    <property type="component" value="Unassembled WGS sequence"/>
</dbReference>
<evidence type="ECO:0000256" key="1">
    <source>
        <dbReference type="SAM" id="SignalP"/>
    </source>
</evidence>
<evidence type="ECO:0000313" key="4">
    <source>
        <dbReference type="Proteomes" id="UP000432350"/>
    </source>
</evidence>
<sequence>MKIQHYIITGALVLSSLTNYAQDNNTVNNNVKIAGNCGMCKKTIENAGAAAQAKVEWNEDNQTATIAYDAKKTSLDAVLKSIAGAGYDNEKYLAAEDTYAKLHTCCQYERNLAPPASNAPQDATIAAVASVDNISNASNFQKIYDQYFLLKDALVAADGKRAAGLANDLADAIAKVKTADLTQAEQDVWKTKTASLKAIVKSLQQAKDISKQREAFAILSEDIYSLSKNSKPSSAVYYQKCPMFNKGKGATWLSRHKEIKNPYYGAQMLTCGSTVQTL</sequence>
<organism evidence="3 4">
    <name type="scientific">Sphingobacterium multivorum</name>
    <dbReference type="NCBI Taxonomy" id="28454"/>
    <lineage>
        <taxon>Bacteria</taxon>
        <taxon>Pseudomonadati</taxon>
        <taxon>Bacteroidota</taxon>
        <taxon>Sphingobacteriia</taxon>
        <taxon>Sphingobacteriales</taxon>
        <taxon>Sphingobacteriaceae</taxon>
        <taxon>Sphingobacterium</taxon>
    </lineage>
</organism>
<name>A0A654DMH9_SPHMU</name>
<evidence type="ECO:0000313" key="3">
    <source>
        <dbReference type="EMBL" id="VXD06618.1"/>
    </source>
</evidence>
<dbReference type="AlphaFoldDB" id="A0A654DMH9"/>
<dbReference type="Gene3D" id="3.30.70.100">
    <property type="match status" value="1"/>
</dbReference>
<gene>
    <name evidence="3" type="ORF">SPHINGO8BC_70088</name>
</gene>